<dbReference type="PANTHER" id="PTHR10404">
    <property type="entry name" value="N-ACETYLATED-ALPHA-LINKED ACIDIC DIPEPTIDASE"/>
    <property type="match status" value="1"/>
</dbReference>
<accession>A0A9J7LFL7</accession>
<gene>
    <name evidence="11" type="primary">LOC118419282</name>
</gene>
<evidence type="ECO:0000256" key="3">
    <source>
        <dbReference type="ARBA" id="ARBA00022670"/>
    </source>
</evidence>
<keyword evidence="6" id="KW-0862">Zinc</keyword>
<keyword evidence="7" id="KW-0482">Metalloprotease</keyword>
<evidence type="ECO:0000259" key="9">
    <source>
        <dbReference type="Pfam" id="PF04253"/>
    </source>
</evidence>
<keyword evidence="8" id="KW-0325">Glycoprotein</keyword>
<evidence type="ECO:0000256" key="2">
    <source>
        <dbReference type="ARBA" id="ARBA00005634"/>
    </source>
</evidence>
<feature type="domain" description="Transferrin receptor-like dimerisation" evidence="9">
    <location>
        <begin position="115"/>
        <end position="235"/>
    </location>
</feature>
<evidence type="ECO:0000256" key="5">
    <source>
        <dbReference type="ARBA" id="ARBA00022801"/>
    </source>
</evidence>
<sequence length="243" mass="27597">MNLIDLPASASDYVPFVRRIGVPILDLALVHRYTYTYPNFPLYHTAYETFHLQKSFIDPDFQFHRLMSQLWGNVALSLAESWILPIDPSEYADTVQEMYNWLENGYGDKFEGSAISLDALESAVANFSQAAMVFEEELSSLGNETDPLVARMYNDQLMQMERAFIDPLGIPYRKFYRHTILSSGLYTTDTFPALGDAVRRMGSDWTDPGKADKLEELKEQLSIITFFIQSAANTLAKPASTVF</sequence>
<dbReference type="Proteomes" id="UP000001554">
    <property type="component" value="Chromosome 7"/>
</dbReference>
<protein>
    <submittedName>
        <fullName evidence="11">N-acetylated-alpha-linked acidic dipeptidase</fullName>
    </submittedName>
</protein>
<dbReference type="OMA" id="IECAISM"/>
<evidence type="ECO:0000313" key="10">
    <source>
        <dbReference type="Proteomes" id="UP000001554"/>
    </source>
</evidence>
<comment type="similarity">
    <text evidence="2">Belongs to the peptidase M28 family. M28B subfamily.</text>
</comment>
<evidence type="ECO:0000256" key="4">
    <source>
        <dbReference type="ARBA" id="ARBA00022723"/>
    </source>
</evidence>
<dbReference type="OrthoDB" id="5841748at2759"/>
<dbReference type="Gene3D" id="3.40.630.10">
    <property type="entry name" value="Zn peptidases"/>
    <property type="match status" value="1"/>
</dbReference>
<reference evidence="10" key="1">
    <citation type="journal article" date="2020" name="Nat. Ecol. Evol.">
        <title>Deeply conserved synteny resolves early events in vertebrate evolution.</title>
        <authorList>
            <person name="Simakov O."/>
            <person name="Marletaz F."/>
            <person name="Yue J.X."/>
            <person name="O'Connell B."/>
            <person name="Jenkins J."/>
            <person name="Brandt A."/>
            <person name="Calef R."/>
            <person name="Tung C.H."/>
            <person name="Huang T.K."/>
            <person name="Schmutz J."/>
            <person name="Satoh N."/>
            <person name="Yu J.K."/>
            <person name="Putnam N.H."/>
            <person name="Green R.E."/>
            <person name="Rokhsar D.S."/>
        </authorList>
    </citation>
    <scope>NUCLEOTIDE SEQUENCE [LARGE SCALE GENOMIC DNA]</scope>
    <source>
        <strain evidence="10">S238N-H82</strain>
    </source>
</reference>
<keyword evidence="5" id="KW-0378">Hydrolase</keyword>
<evidence type="ECO:0000313" key="11">
    <source>
        <dbReference type="RefSeq" id="XP_035681522.1"/>
    </source>
</evidence>
<evidence type="ECO:0000256" key="1">
    <source>
        <dbReference type="ARBA" id="ARBA00001947"/>
    </source>
</evidence>
<dbReference type="SUPFAM" id="SSF47672">
    <property type="entry name" value="Transferrin receptor-like dimerisation domain"/>
    <property type="match status" value="1"/>
</dbReference>
<reference evidence="11" key="2">
    <citation type="submission" date="2025-08" db="UniProtKB">
        <authorList>
            <consortium name="RefSeq"/>
        </authorList>
    </citation>
    <scope>IDENTIFICATION</scope>
    <source>
        <strain evidence="11">S238N-H82</strain>
        <tissue evidence="11">Testes</tissue>
    </source>
</reference>
<dbReference type="AlphaFoldDB" id="A0A9J7LFL7"/>
<keyword evidence="3" id="KW-0645">Protease</keyword>
<dbReference type="GeneID" id="118419282"/>
<dbReference type="InterPro" id="IPR007365">
    <property type="entry name" value="TFR-like_dimer_dom"/>
</dbReference>
<dbReference type="PANTHER" id="PTHR10404:SF77">
    <property type="entry name" value="GLUTAMATE CARBOXYPEPTIDASE 2 HOMOLOG"/>
    <property type="match status" value="1"/>
</dbReference>
<dbReference type="FunFam" id="1.20.930.40:FF:000001">
    <property type="entry name" value="N-acetylated-alpha-linked acidic dipeptidase 2"/>
    <property type="match status" value="1"/>
</dbReference>
<comment type="cofactor">
    <cofactor evidence="1">
        <name>Zn(2+)</name>
        <dbReference type="ChEBI" id="CHEBI:29105"/>
    </cofactor>
</comment>
<keyword evidence="10" id="KW-1185">Reference proteome</keyword>
<evidence type="ECO:0000256" key="6">
    <source>
        <dbReference type="ARBA" id="ARBA00022833"/>
    </source>
</evidence>
<keyword evidence="4" id="KW-0479">Metal-binding</keyword>
<dbReference type="GO" id="GO:0046872">
    <property type="term" value="F:metal ion binding"/>
    <property type="evidence" value="ECO:0007669"/>
    <property type="project" value="UniProtKB-KW"/>
</dbReference>
<dbReference type="KEGG" id="bfo:118419282"/>
<organism evidence="10 11">
    <name type="scientific">Branchiostoma floridae</name>
    <name type="common">Florida lancelet</name>
    <name type="synonym">Amphioxus</name>
    <dbReference type="NCBI Taxonomy" id="7739"/>
    <lineage>
        <taxon>Eukaryota</taxon>
        <taxon>Metazoa</taxon>
        <taxon>Chordata</taxon>
        <taxon>Cephalochordata</taxon>
        <taxon>Leptocardii</taxon>
        <taxon>Amphioxiformes</taxon>
        <taxon>Branchiostomatidae</taxon>
        <taxon>Branchiostoma</taxon>
    </lineage>
</organism>
<proteinExistence type="inferred from homology"/>
<dbReference type="Gene3D" id="1.20.930.40">
    <property type="entry name" value="Transferrin receptor-like, dimerisation domain"/>
    <property type="match status" value="1"/>
</dbReference>
<name>A0A9J7LFL7_BRAFL</name>
<dbReference type="Pfam" id="PF04253">
    <property type="entry name" value="TFR_dimer"/>
    <property type="match status" value="1"/>
</dbReference>
<evidence type="ECO:0000256" key="8">
    <source>
        <dbReference type="ARBA" id="ARBA00023180"/>
    </source>
</evidence>
<dbReference type="GO" id="GO:0008237">
    <property type="term" value="F:metallopeptidase activity"/>
    <property type="evidence" value="ECO:0007669"/>
    <property type="project" value="UniProtKB-KW"/>
</dbReference>
<dbReference type="GO" id="GO:0006508">
    <property type="term" value="P:proteolysis"/>
    <property type="evidence" value="ECO:0007669"/>
    <property type="project" value="UniProtKB-KW"/>
</dbReference>
<dbReference type="SUPFAM" id="SSF53187">
    <property type="entry name" value="Zn-dependent exopeptidases"/>
    <property type="match status" value="1"/>
</dbReference>
<dbReference type="InterPro" id="IPR036757">
    <property type="entry name" value="TFR-like_dimer_dom_sf"/>
</dbReference>
<dbReference type="InterPro" id="IPR039373">
    <property type="entry name" value="Peptidase_M28B"/>
</dbReference>
<evidence type="ECO:0000256" key="7">
    <source>
        <dbReference type="ARBA" id="ARBA00023049"/>
    </source>
</evidence>
<dbReference type="RefSeq" id="XP_035681522.1">
    <property type="nucleotide sequence ID" value="XM_035825629.1"/>
</dbReference>